<dbReference type="RefSeq" id="WP_135657072.1">
    <property type="nucleotide sequence ID" value="NZ_JAJUFJ010000001.1"/>
</dbReference>
<dbReference type="InterPro" id="IPR001943">
    <property type="entry name" value="UVR_dom"/>
</dbReference>
<sequence length="164" mass="18592">MLCESCGKNPVITHVKKIINGKLTEYLLCAECAQRLGYGNLLTELGCNYGSLLGEFFGEFERTDLVRCECCGASFNDIVRSGKVGCAECYHTFYDRLIPLIQRVHGNTKHRGKMPCGGMIRTPPQEQLSLMRRELREAIRMENFEQAANLRDRIKELEGGERRG</sequence>
<dbReference type="PROSITE" id="PS50151">
    <property type="entry name" value="UVR"/>
    <property type="match status" value="1"/>
</dbReference>
<dbReference type="InterPro" id="IPR025542">
    <property type="entry name" value="YacH"/>
</dbReference>
<dbReference type="AlphaFoldDB" id="A0A4Z0YGD0"/>
<dbReference type="GO" id="GO:1990169">
    <property type="term" value="P:stress response to copper ion"/>
    <property type="evidence" value="ECO:0007669"/>
    <property type="project" value="TreeGrafter"/>
</dbReference>
<dbReference type="GO" id="GO:0050897">
    <property type="term" value="F:cobalt ion binding"/>
    <property type="evidence" value="ECO:0007669"/>
    <property type="project" value="TreeGrafter"/>
</dbReference>
<organism evidence="2 3">
    <name type="scientific">Caproiciproducens galactitolivorans</name>
    <dbReference type="NCBI Taxonomy" id="642589"/>
    <lineage>
        <taxon>Bacteria</taxon>
        <taxon>Bacillati</taxon>
        <taxon>Bacillota</taxon>
        <taxon>Clostridia</taxon>
        <taxon>Eubacteriales</taxon>
        <taxon>Acutalibacteraceae</taxon>
        <taxon>Caproiciproducens</taxon>
    </lineage>
</organism>
<dbReference type="Pfam" id="PF02151">
    <property type="entry name" value="UVR"/>
    <property type="match status" value="1"/>
</dbReference>
<protein>
    <submittedName>
        <fullName evidence="2">UvrB/uvrC motif protein</fullName>
    </submittedName>
</protein>
<accession>A0A4Z0YGD0</accession>
<dbReference type="InterPro" id="IPR036876">
    <property type="entry name" value="UVR_dom_sf"/>
</dbReference>
<comment type="caution">
    <text evidence="2">The sequence shown here is derived from an EMBL/GenBank/DDBJ whole genome shotgun (WGS) entry which is preliminary data.</text>
</comment>
<evidence type="ECO:0000313" key="3">
    <source>
        <dbReference type="Proteomes" id="UP000297714"/>
    </source>
</evidence>
<dbReference type="GO" id="GO:0008270">
    <property type="term" value="F:zinc ion binding"/>
    <property type="evidence" value="ECO:0007669"/>
    <property type="project" value="TreeGrafter"/>
</dbReference>
<dbReference type="EMBL" id="SRMQ01000001">
    <property type="protein sequence ID" value="TGJ77950.1"/>
    <property type="molecule type" value="Genomic_DNA"/>
</dbReference>
<dbReference type="Gene3D" id="4.10.860.10">
    <property type="entry name" value="UVR domain"/>
    <property type="match status" value="1"/>
</dbReference>
<dbReference type="Proteomes" id="UP000297714">
    <property type="component" value="Unassembled WGS sequence"/>
</dbReference>
<dbReference type="GO" id="GO:0046870">
    <property type="term" value="F:cadmium ion binding"/>
    <property type="evidence" value="ECO:0007669"/>
    <property type="project" value="TreeGrafter"/>
</dbReference>
<evidence type="ECO:0000313" key="2">
    <source>
        <dbReference type="EMBL" id="TGJ77950.1"/>
    </source>
</evidence>
<proteinExistence type="predicted"/>
<dbReference type="GO" id="GO:1990170">
    <property type="term" value="P:stress response to cadmium ion"/>
    <property type="evidence" value="ECO:0007669"/>
    <property type="project" value="TreeGrafter"/>
</dbReference>
<dbReference type="GO" id="GO:0005507">
    <property type="term" value="F:copper ion binding"/>
    <property type="evidence" value="ECO:0007669"/>
    <property type="project" value="TreeGrafter"/>
</dbReference>
<evidence type="ECO:0000259" key="1">
    <source>
        <dbReference type="PROSITE" id="PS50151"/>
    </source>
</evidence>
<gene>
    <name evidence="2" type="ORF">CAGA_03600</name>
</gene>
<feature type="domain" description="UVR" evidence="1">
    <location>
        <begin position="125"/>
        <end position="160"/>
    </location>
</feature>
<dbReference type="OrthoDB" id="9788704at2"/>
<name>A0A4Z0YGD0_9FIRM</name>
<dbReference type="PANTHER" id="PTHR38430:SF1">
    <property type="entry name" value="PROTEIN-ARGININE KINASE ACTIVATOR PROTEIN"/>
    <property type="match status" value="1"/>
</dbReference>
<dbReference type="PANTHER" id="PTHR38430">
    <property type="entry name" value="PROTEIN-ARGININE KINASE ACTIVATOR PROTEIN"/>
    <property type="match status" value="1"/>
</dbReference>
<dbReference type="PIRSF" id="PIRSF015034">
    <property type="entry name" value="YacH"/>
    <property type="match status" value="1"/>
</dbReference>
<dbReference type="SUPFAM" id="SSF46600">
    <property type="entry name" value="C-terminal UvrC-binding domain of UvrB"/>
    <property type="match status" value="1"/>
</dbReference>
<keyword evidence="3" id="KW-1185">Reference proteome</keyword>
<reference evidence="2 3" key="1">
    <citation type="submission" date="2019-04" db="EMBL/GenBank/DDBJ databases">
        <authorList>
            <person name="Poehlein A."/>
            <person name="Bengelsdorf F.R."/>
            <person name="Duerre P."/>
            <person name="Daniel R."/>
        </authorList>
    </citation>
    <scope>NUCLEOTIDE SEQUENCE [LARGE SCALE GENOMIC DNA]</scope>
    <source>
        <strain evidence="2 3">BS-1</strain>
    </source>
</reference>